<dbReference type="PANTHER" id="PTHR33164:SF95">
    <property type="entry name" value="TRANSCRIPTIONAL REGULATOR"/>
    <property type="match status" value="1"/>
</dbReference>
<keyword evidence="2" id="KW-0238">DNA-binding</keyword>
<accession>A0ABV2NTR8</accession>
<dbReference type="GO" id="GO:0003677">
    <property type="term" value="F:DNA binding"/>
    <property type="evidence" value="ECO:0007669"/>
    <property type="project" value="UniProtKB-KW"/>
</dbReference>
<name>A0ABV2NTR8_9HYPH</name>
<protein>
    <submittedName>
        <fullName evidence="2">DNA-binding MarR family transcriptional regulator</fullName>
    </submittedName>
</protein>
<dbReference type="PRINTS" id="PR00598">
    <property type="entry name" value="HTHMARR"/>
</dbReference>
<evidence type="ECO:0000313" key="2">
    <source>
        <dbReference type="EMBL" id="MET3869934.1"/>
    </source>
</evidence>
<evidence type="ECO:0000259" key="1">
    <source>
        <dbReference type="PROSITE" id="PS50995"/>
    </source>
</evidence>
<dbReference type="InterPro" id="IPR036388">
    <property type="entry name" value="WH-like_DNA-bd_sf"/>
</dbReference>
<organism evidence="2 3">
    <name type="scientific">Methylobacterium radiotolerans</name>
    <dbReference type="NCBI Taxonomy" id="31998"/>
    <lineage>
        <taxon>Bacteria</taxon>
        <taxon>Pseudomonadati</taxon>
        <taxon>Pseudomonadota</taxon>
        <taxon>Alphaproteobacteria</taxon>
        <taxon>Hyphomicrobiales</taxon>
        <taxon>Methylobacteriaceae</taxon>
        <taxon>Methylobacterium</taxon>
    </lineage>
</organism>
<proteinExistence type="predicted"/>
<dbReference type="InterPro" id="IPR036390">
    <property type="entry name" value="WH_DNA-bd_sf"/>
</dbReference>
<gene>
    <name evidence="2" type="ORF">ABIC20_007319</name>
</gene>
<dbReference type="Proteomes" id="UP001549119">
    <property type="component" value="Unassembled WGS sequence"/>
</dbReference>
<dbReference type="InterPro" id="IPR039422">
    <property type="entry name" value="MarR/SlyA-like"/>
</dbReference>
<dbReference type="InterPro" id="IPR000835">
    <property type="entry name" value="HTH_MarR-typ"/>
</dbReference>
<comment type="caution">
    <text evidence="2">The sequence shown here is derived from an EMBL/GenBank/DDBJ whole genome shotgun (WGS) entry which is preliminary data.</text>
</comment>
<dbReference type="RefSeq" id="WP_245364990.1">
    <property type="nucleotide sequence ID" value="NZ_JBEPNV010000005.1"/>
</dbReference>
<feature type="domain" description="HTH marR-type" evidence="1">
    <location>
        <begin position="28"/>
        <end position="158"/>
    </location>
</feature>
<dbReference type="SUPFAM" id="SSF46785">
    <property type="entry name" value="Winged helix' DNA-binding domain"/>
    <property type="match status" value="1"/>
</dbReference>
<dbReference type="Pfam" id="PF01047">
    <property type="entry name" value="MarR"/>
    <property type="match status" value="1"/>
</dbReference>
<dbReference type="PROSITE" id="PS50995">
    <property type="entry name" value="HTH_MARR_2"/>
    <property type="match status" value="1"/>
</dbReference>
<dbReference type="EMBL" id="JBEPNW010000008">
    <property type="protein sequence ID" value="MET3869934.1"/>
    <property type="molecule type" value="Genomic_DNA"/>
</dbReference>
<dbReference type="PANTHER" id="PTHR33164">
    <property type="entry name" value="TRANSCRIPTIONAL REGULATOR, MARR FAMILY"/>
    <property type="match status" value="1"/>
</dbReference>
<evidence type="ECO:0000313" key="3">
    <source>
        <dbReference type="Proteomes" id="UP001549119"/>
    </source>
</evidence>
<reference evidence="2 3" key="1">
    <citation type="submission" date="2024-06" db="EMBL/GenBank/DDBJ databases">
        <title>Genomics of switchgrass bacterial isolates.</title>
        <authorList>
            <person name="Shade A."/>
        </authorList>
    </citation>
    <scope>NUCLEOTIDE SEQUENCE [LARGE SCALE GENOMIC DNA]</scope>
    <source>
        <strain evidence="2 3">PvP084</strain>
    </source>
</reference>
<dbReference type="Gene3D" id="1.10.10.10">
    <property type="entry name" value="Winged helix-like DNA-binding domain superfamily/Winged helix DNA-binding domain"/>
    <property type="match status" value="1"/>
</dbReference>
<keyword evidence="3" id="KW-1185">Reference proteome</keyword>
<dbReference type="SMART" id="SM00347">
    <property type="entry name" value="HTH_MARR"/>
    <property type="match status" value="1"/>
</dbReference>
<sequence>MERVSSMKRNTLLKPKTGSRNVDAYLFREQVGFLLRVAYQRHSAIFAARMTANVTQTQLAALVALYKHGPCAHNELGQLICLDAATIKGVVDRLRDGGLLDIRVNESDRRSRTVSLSPLGRQTVEIAIEDGFRITEETLEPLSQDERGVFLDMLRRLG</sequence>